<dbReference type="AlphaFoldDB" id="A0A075A4W2"/>
<reference evidence="1 2" key="1">
    <citation type="submission" date="2013-11" db="EMBL/GenBank/DDBJ databases">
        <title>Opisthorchis viverrini - life in the bile duct.</title>
        <authorList>
            <person name="Young N.D."/>
            <person name="Nagarajan N."/>
            <person name="Lin S.J."/>
            <person name="Korhonen P.K."/>
            <person name="Jex A.R."/>
            <person name="Hall R.S."/>
            <person name="Safavi-Hemami H."/>
            <person name="Kaewkong W."/>
            <person name="Bertrand D."/>
            <person name="Gao S."/>
            <person name="Seet Q."/>
            <person name="Wongkham S."/>
            <person name="Teh B.T."/>
            <person name="Wongkham C."/>
            <person name="Intapan P.M."/>
            <person name="Maleewong W."/>
            <person name="Yang X."/>
            <person name="Hu M."/>
            <person name="Wang Z."/>
            <person name="Hofmann A."/>
            <person name="Sternberg P.W."/>
            <person name="Tan P."/>
            <person name="Wang J."/>
            <person name="Gasser R.B."/>
        </authorList>
    </citation>
    <scope>NUCLEOTIDE SEQUENCE [LARGE SCALE GENOMIC DNA]</scope>
</reference>
<evidence type="ECO:0000313" key="1">
    <source>
        <dbReference type="EMBL" id="KER22459.1"/>
    </source>
</evidence>
<protein>
    <submittedName>
        <fullName evidence="1">Uncharacterized protein</fullName>
    </submittedName>
</protein>
<keyword evidence="2" id="KW-1185">Reference proteome</keyword>
<name>A0A075A4W2_OPIVI</name>
<sequence length="86" mass="10258">MYMADRYRAPKSRRESQLRFKKRIIRAGNKLQSAVFWKSNKIVKRSSGSRGLRDLMWWQPTSQAQKESNPLDTLDGQLNRLRLRLH</sequence>
<dbReference type="Proteomes" id="UP000054324">
    <property type="component" value="Unassembled WGS sequence"/>
</dbReference>
<dbReference type="GeneID" id="20323640"/>
<organism evidence="1 2">
    <name type="scientific">Opisthorchis viverrini</name>
    <name type="common">Southeast Asian liver fluke</name>
    <dbReference type="NCBI Taxonomy" id="6198"/>
    <lineage>
        <taxon>Eukaryota</taxon>
        <taxon>Metazoa</taxon>
        <taxon>Spiralia</taxon>
        <taxon>Lophotrochozoa</taxon>
        <taxon>Platyhelminthes</taxon>
        <taxon>Trematoda</taxon>
        <taxon>Digenea</taxon>
        <taxon>Opisthorchiida</taxon>
        <taxon>Opisthorchiata</taxon>
        <taxon>Opisthorchiidae</taxon>
        <taxon>Opisthorchis</taxon>
    </lineage>
</organism>
<dbReference type="KEGG" id="ovi:T265_09471"/>
<dbReference type="RefSeq" id="XP_009173810.1">
    <property type="nucleotide sequence ID" value="XM_009175546.1"/>
</dbReference>
<proteinExistence type="predicted"/>
<evidence type="ECO:0000313" key="2">
    <source>
        <dbReference type="Proteomes" id="UP000054324"/>
    </source>
</evidence>
<gene>
    <name evidence="1" type="ORF">T265_09471</name>
</gene>
<accession>A0A075A4W2</accession>
<dbReference type="CTD" id="20323640"/>
<dbReference type="EMBL" id="KL596898">
    <property type="protein sequence ID" value="KER22459.1"/>
    <property type="molecule type" value="Genomic_DNA"/>
</dbReference>